<dbReference type="Proteomes" id="UP001642464">
    <property type="component" value="Unassembled WGS sequence"/>
</dbReference>
<keyword evidence="3" id="KW-1185">Reference proteome</keyword>
<organism evidence="2 3">
    <name type="scientific">Durusdinium trenchii</name>
    <dbReference type="NCBI Taxonomy" id="1381693"/>
    <lineage>
        <taxon>Eukaryota</taxon>
        <taxon>Sar</taxon>
        <taxon>Alveolata</taxon>
        <taxon>Dinophyceae</taxon>
        <taxon>Suessiales</taxon>
        <taxon>Symbiodiniaceae</taxon>
        <taxon>Durusdinium</taxon>
    </lineage>
</organism>
<comment type="caution">
    <text evidence="2">The sequence shown here is derived from an EMBL/GenBank/DDBJ whole genome shotgun (WGS) entry which is preliminary data.</text>
</comment>
<dbReference type="EMBL" id="CAXAMM010016435">
    <property type="protein sequence ID" value="CAK9038826.1"/>
    <property type="molecule type" value="Genomic_DNA"/>
</dbReference>
<feature type="compositionally biased region" description="Basic and acidic residues" evidence="1">
    <location>
        <begin position="31"/>
        <end position="47"/>
    </location>
</feature>
<feature type="region of interest" description="Disordered" evidence="1">
    <location>
        <begin position="1"/>
        <end position="82"/>
    </location>
</feature>
<sequence length="166" mass="18219">MAGAFKSLRRGAQVLEISEDEDDEGLAPSAGDKEVNWRDGMAHEREPNIQMSSHQGPRSKASRAKRARQAEKEEMQQAAATAMSKAAEASFQVLAAADSSITAEALRKALIRFRIPPEVCKPEEAEDLLEVAAEQAKVPPGSLSFESFKKLFHTLNLKVTKDGRVW</sequence>
<accession>A0ABP0LJA4</accession>
<gene>
    <name evidence="2" type="ORF">SCF082_LOCUS22784</name>
</gene>
<evidence type="ECO:0000313" key="2">
    <source>
        <dbReference type="EMBL" id="CAK9038826.1"/>
    </source>
</evidence>
<reference evidence="2 3" key="1">
    <citation type="submission" date="2024-02" db="EMBL/GenBank/DDBJ databases">
        <authorList>
            <person name="Chen Y."/>
            <person name="Shah S."/>
            <person name="Dougan E. K."/>
            <person name="Thang M."/>
            <person name="Chan C."/>
        </authorList>
    </citation>
    <scope>NUCLEOTIDE SEQUENCE [LARGE SCALE GENOMIC DNA]</scope>
</reference>
<evidence type="ECO:0000313" key="3">
    <source>
        <dbReference type="Proteomes" id="UP001642464"/>
    </source>
</evidence>
<protein>
    <submittedName>
        <fullName evidence="2">Endoglucanase EG-1</fullName>
    </submittedName>
</protein>
<evidence type="ECO:0000256" key="1">
    <source>
        <dbReference type="SAM" id="MobiDB-lite"/>
    </source>
</evidence>
<proteinExistence type="predicted"/>
<name>A0ABP0LJA4_9DINO</name>